<proteinExistence type="predicted"/>
<feature type="transmembrane region" description="Helical" evidence="2">
    <location>
        <begin position="6"/>
        <end position="25"/>
    </location>
</feature>
<dbReference type="InterPro" id="IPR036291">
    <property type="entry name" value="NAD(P)-bd_dom_sf"/>
</dbReference>
<dbReference type="PRINTS" id="PR01713">
    <property type="entry name" value="NUCEPIMERASE"/>
</dbReference>
<evidence type="ECO:0000313" key="4">
    <source>
        <dbReference type="EMBL" id="UYH51359.1"/>
    </source>
</evidence>
<sequence>MNSQRVVILTGVAGFIGFHLARFLLARGDRVIGIDNVNDYYDVTLKEARLAQLRRSKAFTFYQRDLADIAAISTALKPHQDVTHIVHLAAQAGVRHSLAAPARYVASNVQGHVTMLECARVMPGLQNFVYASSSSVYGLNTDLPFRETDAVNRPSSVYAATKRADELISEAYAHLYGFPQTGLRFFTVYGPWGRPDMAYYRFAQAILSGTPVQLYEAEGLARDFTFIDDIISGVVAAMDHPGEPGAARIFNLGGDQPTPIRDMVALLAECLGKPAHISLSPLPKTDVLSTWASLDHVSEVLGWRPKTSLKDGLGIFATWFEEYHESDGAFRKTQ</sequence>
<reference evidence="4" key="1">
    <citation type="submission" date="2022-10" db="EMBL/GenBank/DDBJ databases">
        <title>Candidatus Kirkpatrella diaphorinas gen. nov., sp. nov., an uncultured endosymbiont identified in a population of Diaphorina citri from Hawaii.</title>
        <authorList>
            <person name="Henry E.M."/>
            <person name="Carlson C.R."/>
            <person name="Kuo Y.-W."/>
        </authorList>
    </citation>
    <scope>NUCLEOTIDE SEQUENCE</scope>
    <source>
        <strain evidence="4">CADCRV1</strain>
    </source>
</reference>
<dbReference type="Proteomes" id="UP001163831">
    <property type="component" value="Chromosome"/>
</dbReference>
<dbReference type="EMBL" id="CP107052">
    <property type="protein sequence ID" value="UYH51359.1"/>
    <property type="molecule type" value="Genomic_DNA"/>
</dbReference>
<feature type="domain" description="NAD-dependent epimerase/dehydratase" evidence="3">
    <location>
        <begin position="7"/>
        <end position="253"/>
    </location>
</feature>
<dbReference type="PANTHER" id="PTHR43574">
    <property type="entry name" value="EPIMERASE-RELATED"/>
    <property type="match status" value="1"/>
</dbReference>
<dbReference type="Pfam" id="PF01370">
    <property type="entry name" value="Epimerase"/>
    <property type="match status" value="1"/>
</dbReference>
<dbReference type="InterPro" id="IPR001509">
    <property type="entry name" value="Epimerase_deHydtase"/>
</dbReference>
<dbReference type="Gene3D" id="3.40.50.720">
    <property type="entry name" value="NAD(P)-binding Rossmann-like Domain"/>
    <property type="match status" value="1"/>
</dbReference>
<evidence type="ECO:0000313" key="5">
    <source>
        <dbReference type="Proteomes" id="UP001163831"/>
    </source>
</evidence>
<keyword evidence="1" id="KW-0520">NAD</keyword>
<dbReference type="SUPFAM" id="SSF51735">
    <property type="entry name" value="NAD(P)-binding Rossmann-fold domains"/>
    <property type="match status" value="1"/>
</dbReference>
<keyword evidence="5" id="KW-1185">Reference proteome</keyword>
<name>A0ABY6GJB5_9PROT</name>
<keyword evidence="2" id="KW-0472">Membrane</keyword>
<gene>
    <name evidence="4" type="ORF">N5W20_00265</name>
</gene>
<keyword evidence="2" id="KW-1133">Transmembrane helix</keyword>
<organism evidence="4 5">
    <name type="scientific">Candidatus Kirkpatrickella diaphorinae</name>
    <dbReference type="NCBI Taxonomy" id="2984322"/>
    <lineage>
        <taxon>Bacteria</taxon>
        <taxon>Pseudomonadati</taxon>
        <taxon>Pseudomonadota</taxon>
        <taxon>Alphaproteobacteria</taxon>
        <taxon>Acetobacterales</taxon>
        <taxon>Acetobacteraceae</taxon>
        <taxon>Candidatus Kirkpatrickella</taxon>
    </lineage>
</organism>
<dbReference type="RefSeq" id="WP_319806953.1">
    <property type="nucleotide sequence ID" value="NZ_CP107052.1"/>
</dbReference>
<accession>A0ABY6GJB5</accession>
<evidence type="ECO:0000256" key="1">
    <source>
        <dbReference type="ARBA" id="ARBA00023027"/>
    </source>
</evidence>
<evidence type="ECO:0000256" key="2">
    <source>
        <dbReference type="SAM" id="Phobius"/>
    </source>
</evidence>
<protein>
    <submittedName>
        <fullName evidence="4">NAD-dependent epimerase/dehydratase family protein</fullName>
    </submittedName>
</protein>
<keyword evidence="2" id="KW-0812">Transmembrane</keyword>
<evidence type="ECO:0000259" key="3">
    <source>
        <dbReference type="Pfam" id="PF01370"/>
    </source>
</evidence>